<proteinExistence type="predicted"/>
<feature type="coiled-coil region" evidence="1">
    <location>
        <begin position="18"/>
        <end position="67"/>
    </location>
</feature>
<evidence type="ECO:0000256" key="1">
    <source>
        <dbReference type="SAM" id="Coils"/>
    </source>
</evidence>
<reference evidence="2" key="1">
    <citation type="submission" date="2021-02" db="EMBL/GenBank/DDBJ databases">
        <title>Genomic Encyclopedia of Type Strains, Phase IV (KMG-V): Genome sequencing to study the core and pangenomes of soil and plant-associated prokaryotes.</title>
        <authorList>
            <person name="Whitman W."/>
        </authorList>
    </citation>
    <scope>NUCLEOTIDE SEQUENCE</scope>
    <source>
        <strain evidence="2">USDA 406</strain>
    </source>
</reference>
<evidence type="ECO:0000313" key="3">
    <source>
        <dbReference type="EMBL" id="MEY9318288.1"/>
    </source>
</evidence>
<comment type="caution">
    <text evidence="2">The sequence shown here is derived from an EMBL/GenBank/DDBJ whole genome shotgun (WGS) entry which is preliminary data.</text>
</comment>
<dbReference type="EMBL" id="JBGBZA010000002">
    <property type="protein sequence ID" value="MEY9318288.1"/>
    <property type="molecule type" value="Genomic_DNA"/>
</dbReference>
<gene>
    <name evidence="3" type="ORF">ABIF29_005087</name>
    <name evidence="2" type="ORF">JOH49_005891</name>
</gene>
<keyword evidence="1" id="KW-0175">Coiled coil</keyword>
<evidence type="ECO:0000313" key="4">
    <source>
        <dbReference type="Proteomes" id="UP000673383"/>
    </source>
</evidence>
<sequence>MVTQSNPHFFTIWAKERLDEMDAAVTSLEGKVAEVQADVRDKAEKILAELRKQRDDFRDTMKKQSEANEAAWIQAKAKLEDDWRSFEAEVRKYVESFGKQIEHQQAMFKLQADAQLKAWREAADKLGSDAKKFASERRGDIDAAVKRMNADAVEAEKKLEKLNQAGTQSWSALMAALTETRAAFDRANEAAREAFKRAA</sequence>
<dbReference type="Proteomes" id="UP001565471">
    <property type="component" value="Unassembled WGS sequence"/>
</dbReference>
<protein>
    <submittedName>
        <fullName evidence="2">ElaB/YqjD/DUF883 family membrane-anchored ribosome-binding protein</fullName>
    </submittedName>
</protein>
<accession>A0A7Y8R589</accession>
<dbReference type="RefSeq" id="WP_016846388.1">
    <property type="nucleotide sequence ID" value="NZ_JAFICZ010000001.1"/>
</dbReference>
<keyword evidence="5" id="KW-1185">Reference proteome</keyword>
<name>A0A7Y8R589_BRAEL</name>
<organism evidence="2 4">
    <name type="scientific">Bradyrhizobium elkanii</name>
    <dbReference type="NCBI Taxonomy" id="29448"/>
    <lineage>
        <taxon>Bacteria</taxon>
        <taxon>Pseudomonadati</taxon>
        <taxon>Pseudomonadota</taxon>
        <taxon>Alphaproteobacteria</taxon>
        <taxon>Hyphomicrobiales</taxon>
        <taxon>Nitrobacteraceae</taxon>
        <taxon>Bradyrhizobium</taxon>
    </lineage>
</organism>
<evidence type="ECO:0000313" key="5">
    <source>
        <dbReference type="Proteomes" id="UP001565471"/>
    </source>
</evidence>
<evidence type="ECO:0000313" key="2">
    <source>
        <dbReference type="EMBL" id="MBP1296138.1"/>
    </source>
</evidence>
<dbReference type="AlphaFoldDB" id="A0A7Y8R589"/>
<dbReference type="EMBL" id="JAFICZ010000001">
    <property type="protein sequence ID" value="MBP1296138.1"/>
    <property type="molecule type" value="Genomic_DNA"/>
</dbReference>
<reference evidence="3 5" key="2">
    <citation type="submission" date="2024-07" db="EMBL/GenBank/DDBJ databases">
        <title>Genomic Encyclopedia of Type Strains, Phase V (KMG-V): Genome sequencing to study the core and pangenomes of soil and plant-associated prokaryotes.</title>
        <authorList>
            <person name="Whitman W."/>
        </authorList>
    </citation>
    <scope>NUCLEOTIDE SEQUENCE [LARGE SCALE GENOMIC DNA]</scope>
    <source>
        <strain evidence="3 5">USDA 415</strain>
    </source>
</reference>
<dbReference type="Proteomes" id="UP000673383">
    <property type="component" value="Unassembled WGS sequence"/>
</dbReference>